<keyword evidence="4" id="KW-1134">Transmembrane beta strand</keyword>
<evidence type="ECO:0000256" key="1">
    <source>
        <dbReference type="ARBA" id="ARBA00004442"/>
    </source>
</evidence>
<evidence type="ECO:0000256" key="3">
    <source>
        <dbReference type="ARBA" id="ARBA00022448"/>
    </source>
</evidence>
<evidence type="ECO:0000313" key="17">
    <source>
        <dbReference type="Proteomes" id="UP000562492"/>
    </source>
</evidence>
<keyword evidence="5" id="KW-0812">Transmembrane</keyword>
<evidence type="ECO:0000256" key="6">
    <source>
        <dbReference type="ARBA" id="ARBA00022729"/>
    </source>
</evidence>
<dbReference type="InterPro" id="IPR049371">
    <property type="entry name" value="GspD-like_N0"/>
</dbReference>
<dbReference type="PRINTS" id="PR00811">
    <property type="entry name" value="BCTERIALGSPD"/>
</dbReference>
<feature type="domain" description="Type II/III secretion system secretin-like" evidence="13">
    <location>
        <begin position="530"/>
        <end position="696"/>
    </location>
</feature>
<dbReference type="Pfam" id="PF21305">
    <property type="entry name" value="type_II_gspD_N0"/>
    <property type="match status" value="1"/>
</dbReference>
<evidence type="ECO:0000256" key="12">
    <source>
        <dbReference type="SAM" id="SignalP"/>
    </source>
</evidence>
<dbReference type="NCBIfam" id="TIGR02517">
    <property type="entry name" value="type_II_gspD"/>
    <property type="match status" value="1"/>
</dbReference>
<dbReference type="Pfam" id="PF03958">
    <property type="entry name" value="Secretin_N"/>
    <property type="match status" value="3"/>
</dbReference>
<feature type="domain" description="NolW-like" evidence="14">
    <location>
        <begin position="308"/>
        <end position="437"/>
    </location>
</feature>
<name>A0ABR6RJD4_9BURK</name>
<keyword evidence="9" id="KW-0998">Cell outer membrane</keyword>
<keyword evidence="17" id="KW-1185">Reference proteome</keyword>
<keyword evidence="3 10" id="KW-0813">Transport</keyword>
<comment type="subcellular location">
    <subcellularLocation>
        <location evidence="1 10">Cell outer membrane</location>
    </subcellularLocation>
</comment>
<feature type="compositionally biased region" description="Low complexity" evidence="11">
    <location>
        <begin position="341"/>
        <end position="396"/>
    </location>
</feature>
<evidence type="ECO:0000256" key="11">
    <source>
        <dbReference type="SAM" id="MobiDB-lite"/>
    </source>
</evidence>
<evidence type="ECO:0000259" key="13">
    <source>
        <dbReference type="Pfam" id="PF00263"/>
    </source>
</evidence>
<gene>
    <name evidence="16" type="ORF">HNP33_003354</name>
</gene>
<proteinExistence type="inferred from homology"/>
<dbReference type="InterPro" id="IPR038591">
    <property type="entry name" value="NolW-like_sf"/>
</dbReference>
<sequence>MKNLTQNSVRFALHSIAAGILLAGATGSIHAQTAVSTATSSIRPGEPVTLNFANADIESIARTMATITGKNVVVDPRVKGTMNLVTDKAVTPSAAFEQFLAALRLQNYTVVEAAGLYKVVPEADAKLQGGSVRISQGGAGGQVQGGGQIVTQIFKLNYENASNLVPVLRPLISPNNTINVNPGNNSLVITDYADNLQRLSRIVASMDVANASDVEIVPLQHAVASDIVPLLQRLVEGGNATSSGGVPSAAAQPGGAQTDNAYRTAILADSRTNSIVLRAANPARLAQAKNLISKLDSPSRGDASGNIHVVYLRNADATALATTLRAALSGQDSGGASPAINLSGSSQSSSTRMGGSTSLGGTSSGSLGTSTSNNSTLGGNNRLNTGTALSSSTETGSATGGIIQADTATNSLIITAPEPLYRQIRAVIDQLDSRRAQVLVESLIVEVSAEKAAQFGVQWQSLLGQGNNVVGILGNNFSVGGANLFDLAAGIATGQNNGNYAGAKPSAGMNAGIAFKHNGEYVLGALANLLQSNADGNILATPNLLTLDNQEAQILVGENRPFVTGSYASTNSTSTVNPFTTVERKDVGLTLRVRPQINANGTVKLTIYQETSNVIDGTAKDTNGPSTTKRSIESTVLVDDGSIIVIGGLLQDQYSGSVQKIPYLGDLPGIGALFRSDTRSRKKTNLMVFLRPVVMRDADTTRQVSLDRYDLMRGLQINNQPTPSTMVPVNDSAIITPMSQQTSGTPLGYSEAPVLQAPALTVTPQGMRFEP</sequence>
<evidence type="ECO:0000256" key="4">
    <source>
        <dbReference type="ARBA" id="ARBA00022452"/>
    </source>
</evidence>
<reference evidence="16 17" key="1">
    <citation type="submission" date="2020-08" db="EMBL/GenBank/DDBJ databases">
        <title>Functional genomics of gut bacteria from endangered species of beetles.</title>
        <authorList>
            <person name="Carlos-Shanley C."/>
        </authorList>
    </citation>
    <scope>NUCLEOTIDE SEQUENCE [LARGE SCALE GENOMIC DNA]</scope>
    <source>
        <strain evidence="16 17">S00124</strain>
    </source>
</reference>
<dbReference type="PANTHER" id="PTHR30332">
    <property type="entry name" value="PROBABLE GENERAL SECRETION PATHWAY PROTEIN D"/>
    <property type="match status" value="1"/>
</dbReference>
<evidence type="ECO:0000256" key="7">
    <source>
        <dbReference type="ARBA" id="ARBA00022927"/>
    </source>
</evidence>
<dbReference type="RefSeq" id="WP_184710378.1">
    <property type="nucleotide sequence ID" value="NZ_JACHKZ010000025.1"/>
</dbReference>
<comment type="similarity">
    <text evidence="2">Belongs to the bacterial secretin family. GSP D subfamily.</text>
</comment>
<comment type="caution">
    <text evidence="16">The sequence shown here is derived from an EMBL/GenBank/DDBJ whole genome shotgun (WGS) entry which is preliminary data.</text>
</comment>
<evidence type="ECO:0000259" key="15">
    <source>
        <dbReference type="Pfam" id="PF21305"/>
    </source>
</evidence>
<dbReference type="EMBL" id="JACHKZ010000025">
    <property type="protein sequence ID" value="MBB6579244.1"/>
    <property type="molecule type" value="Genomic_DNA"/>
</dbReference>
<evidence type="ECO:0000256" key="10">
    <source>
        <dbReference type="RuleBase" id="RU004004"/>
    </source>
</evidence>
<evidence type="ECO:0000256" key="5">
    <source>
        <dbReference type="ARBA" id="ARBA00022692"/>
    </source>
</evidence>
<protein>
    <submittedName>
        <fullName evidence="16">General secretion pathway protein D</fullName>
    </submittedName>
</protein>
<dbReference type="InterPro" id="IPR001775">
    <property type="entry name" value="GspD/PilQ"/>
</dbReference>
<organism evidence="16 17">
    <name type="scientific">Comamonas odontotermitis</name>
    <dbReference type="NCBI Taxonomy" id="379895"/>
    <lineage>
        <taxon>Bacteria</taxon>
        <taxon>Pseudomonadati</taxon>
        <taxon>Pseudomonadota</taxon>
        <taxon>Betaproteobacteria</taxon>
        <taxon>Burkholderiales</taxon>
        <taxon>Comamonadaceae</taxon>
        <taxon>Comamonas</taxon>
    </lineage>
</organism>
<feature type="domain" description="GspD-like N0" evidence="15">
    <location>
        <begin position="50"/>
        <end position="119"/>
    </location>
</feature>
<dbReference type="InterPro" id="IPR013356">
    <property type="entry name" value="T2SS_GspD"/>
</dbReference>
<dbReference type="InterPro" id="IPR005644">
    <property type="entry name" value="NolW-like"/>
</dbReference>
<dbReference type="Pfam" id="PF00263">
    <property type="entry name" value="Secretin"/>
    <property type="match status" value="1"/>
</dbReference>
<feature type="signal peptide" evidence="12">
    <location>
        <begin position="1"/>
        <end position="31"/>
    </location>
</feature>
<accession>A0ABR6RJD4</accession>
<evidence type="ECO:0000256" key="9">
    <source>
        <dbReference type="ARBA" id="ARBA00023237"/>
    </source>
</evidence>
<dbReference type="PANTHER" id="PTHR30332:SF24">
    <property type="entry name" value="SECRETIN GSPD-RELATED"/>
    <property type="match status" value="1"/>
</dbReference>
<dbReference type="Gene3D" id="3.30.1370.120">
    <property type="match status" value="3"/>
</dbReference>
<keyword evidence="6 12" id="KW-0732">Signal</keyword>
<evidence type="ECO:0000259" key="14">
    <source>
        <dbReference type="Pfam" id="PF03958"/>
    </source>
</evidence>
<feature type="domain" description="NolW-like" evidence="14">
    <location>
        <begin position="151"/>
        <end position="209"/>
    </location>
</feature>
<keyword evidence="7" id="KW-0653">Protein transport</keyword>
<dbReference type="InterPro" id="IPR050810">
    <property type="entry name" value="Bact_Secretion_Sys_Channel"/>
</dbReference>
<feature type="chain" id="PRO_5045484287" evidence="12">
    <location>
        <begin position="32"/>
        <end position="771"/>
    </location>
</feature>
<evidence type="ECO:0000313" key="16">
    <source>
        <dbReference type="EMBL" id="MBB6579244.1"/>
    </source>
</evidence>
<feature type="domain" description="NolW-like" evidence="14">
    <location>
        <begin position="214"/>
        <end position="300"/>
    </location>
</feature>
<dbReference type="Proteomes" id="UP000562492">
    <property type="component" value="Unassembled WGS sequence"/>
</dbReference>
<evidence type="ECO:0000256" key="8">
    <source>
        <dbReference type="ARBA" id="ARBA00023136"/>
    </source>
</evidence>
<evidence type="ECO:0000256" key="2">
    <source>
        <dbReference type="ARBA" id="ARBA00006980"/>
    </source>
</evidence>
<keyword evidence="8" id="KW-0472">Membrane</keyword>
<feature type="region of interest" description="Disordered" evidence="11">
    <location>
        <begin position="330"/>
        <end position="396"/>
    </location>
</feature>
<dbReference type="InterPro" id="IPR004846">
    <property type="entry name" value="T2SS/T3SS_dom"/>
</dbReference>